<proteinExistence type="predicted"/>
<evidence type="ECO:0000313" key="3">
    <source>
        <dbReference type="Proteomes" id="UP001595834"/>
    </source>
</evidence>
<organism evidence="2 3">
    <name type="scientific">Streptomyces mauvecolor</name>
    <dbReference type="NCBI Taxonomy" id="58345"/>
    <lineage>
        <taxon>Bacteria</taxon>
        <taxon>Bacillati</taxon>
        <taxon>Actinomycetota</taxon>
        <taxon>Actinomycetes</taxon>
        <taxon>Kitasatosporales</taxon>
        <taxon>Streptomycetaceae</taxon>
        <taxon>Streptomyces</taxon>
    </lineage>
</organism>
<feature type="region of interest" description="Disordered" evidence="1">
    <location>
        <begin position="1"/>
        <end position="35"/>
    </location>
</feature>
<dbReference type="EMBL" id="JBHSIZ010000054">
    <property type="protein sequence ID" value="MFC4962017.1"/>
    <property type="molecule type" value="Genomic_DNA"/>
</dbReference>
<sequence length="97" mass="10131">MTTPLDRLTTTRPVSATSAGSSPPQASLAFTPADRTPGPLHDAWWPCTRDLSLELPPLAAALDEGETERTRDGGHSLHLAPAVHVPKAADSAARCAP</sequence>
<accession>A0ABV9V083</accession>
<evidence type="ECO:0000256" key="1">
    <source>
        <dbReference type="SAM" id="MobiDB-lite"/>
    </source>
</evidence>
<keyword evidence="3" id="KW-1185">Reference proteome</keyword>
<name>A0ABV9V083_9ACTN</name>
<dbReference type="InterPro" id="IPR046036">
    <property type="entry name" value="DUF5994"/>
</dbReference>
<comment type="caution">
    <text evidence="2">The sequence shown here is derived from an EMBL/GenBank/DDBJ whole genome shotgun (WGS) entry which is preliminary data.</text>
</comment>
<dbReference type="RefSeq" id="WP_344374669.1">
    <property type="nucleotide sequence ID" value="NZ_BAAASQ010000009.1"/>
</dbReference>
<protein>
    <submittedName>
        <fullName evidence="2">DUF5994 family protein</fullName>
    </submittedName>
</protein>
<reference evidence="3" key="1">
    <citation type="journal article" date="2019" name="Int. J. Syst. Evol. Microbiol.">
        <title>The Global Catalogue of Microorganisms (GCM) 10K type strain sequencing project: providing services to taxonomists for standard genome sequencing and annotation.</title>
        <authorList>
            <consortium name="The Broad Institute Genomics Platform"/>
            <consortium name="The Broad Institute Genome Sequencing Center for Infectious Disease"/>
            <person name="Wu L."/>
            <person name="Ma J."/>
        </authorList>
    </citation>
    <scope>NUCLEOTIDE SEQUENCE [LARGE SCALE GENOMIC DNA]</scope>
    <source>
        <strain evidence="3">CCM 7224</strain>
    </source>
</reference>
<gene>
    <name evidence="2" type="ORF">ACFPFX_37630</name>
</gene>
<dbReference type="Pfam" id="PF19457">
    <property type="entry name" value="DUF5994"/>
    <property type="match status" value="1"/>
</dbReference>
<feature type="compositionally biased region" description="Low complexity" evidence="1">
    <location>
        <begin position="1"/>
        <end position="13"/>
    </location>
</feature>
<feature type="compositionally biased region" description="Polar residues" evidence="1">
    <location>
        <begin position="14"/>
        <end position="25"/>
    </location>
</feature>
<dbReference type="Proteomes" id="UP001595834">
    <property type="component" value="Unassembled WGS sequence"/>
</dbReference>
<evidence type="ECO:0000313" key="2">
    <source>
        <dbReference type="EMBL" id="MFC4962017.1"/>
    </source>
</evidence>